<evidence type="ECO:0000259" key="2">
    <source>
        <dbReference type="PROSITE" id="PS51702"/>
    </source>
</evidence>
<dbReference type="PROSITE" id="PS51702">
    <property type="entry name" value="HTH_MU"/>
    <property type="match status" value="1"/>
</dbReference>
<dbReference type="Gene3D" id="1.10.10.10">
    <property type="entry name" value="Winged helix-like DNA-binding domain superfamily/Winged helix DNA-binding domain"/>
    <property type="match status" value="1"/>
</dbReference>
<dbReference type="KEGG" id="pect:BN1012_Phect2628"/>
<dbReference type="Proteomes" id="UP000032160">
    <property type="component" value="Chromosome I"/>
</dbReference>
<dbReference type="InterPro" id="IPR036397">
    <property type="entry name" value="RNaseH_sf"/>
</dbReference>
<name>X5MP33_9HYPH</name>
<dbReference type="PANTHER" id="PTHR35004:SF6">
    <property type="entry name" value="TRANSPOSASE"/>
    <property type="match status" value="1"/>
</dbReference>
<sequence length="715" mass="80737">MSEWFTTKELAGFSIPGLPGTARNILALAKREEWVSRPREARGGGREYHISSLPEVARIALARRAFDPDAPYEKRDDDATYTPCVRGERNRGQARLYAVNMFKVFVAHSGLQGGHARAAFCHLYNNPTKAYDLQIPEWVRDYVYRLNHRTFEAWIRKANRQGIEALKGNYGHREGKGTIDNDPKLRDFCATQIETRAQLTANQLIRGVNAQFGVTIPKRTMQRWMSAFKKKHAAELLSMQDPDRAKSKYQAAFGSSSENVVALNQVWEIDATPADVMTIEADGTRKRMNITGIIDVYSRRAKILVTATPKAVAATAVLRKAILDWGVPDTIKTDNGKDFVSTHFKRALQDLRIGHHLCPPFTPEGKPHIERFFGTMARDLLSLLPGFVGHNVSDRKAIEAQRSFSQRFGSANEVIDIKLSAAGLQELCDEWIENHYQRSQHSSLKGKTPMQMAYFWTGGVRRVPNDRILDLMLMEAPDKDGIRVVGKKGIHVEATAFIAPELGPRIGKRVHVRVDPCDMGRIHVYTLEGEFICVAEAPERTGADRREIARMARILQQRVINGARETARRRAKQYRPHLLADQIAKEAADKAETVLAFPNATTPHETPATRAAADNLSAIEGTHKRHELTPEEEEMADRALAELEEQSKPEVVKLENKRWGDDPPPAKFGYEWVIWARRHRHELNDQQEGDLCAAEMDVDMMVMVHAMTDEKPPED</sequence>
<dbReference type="AlphaFoldDB" id="X5MP33"/>
<dbReference type="GO" id="GO:0003677">
    <property type="term" value="F:DNA binding"/>
    <property type="evidence" value="ECO:0007669"/>
    <property type="project" value="InterPro"/>
</dbReference>
<dbReference type="Pfam" id="PF02316">
    <property type="entry name" value="HTH_Tnp_Mu_1"/>
    <property type="match status" value="1"/>
</dbReference>
<dbReference type="Gene3D" id="2.30.30.130">
    <property type="entry name" value="Transposase, Mu, C-terminal"/>
    <property type="match status" value="1"/>
</dbReference>
<dbReference type="InterPro" id="IPR009061">
    <property type="entry name" value="DNA-bd_dom_put_sf"/>
</dbReference>
<proteinExistence type="predicted"/>
<dbReference type="Pfam" id="PF09299">
    <property type="entry name" value="Mu-transpos_C"/>
    <property type="match status" value="1"/>
</dbReference>
<dbReference type="GO" id="GO:0015074">
    <property type="term" value="P:DNA integration"/>
    <property type="evidence" value="ECO:0007669"/>
    <property type="project" value="InterPro"/>
</dbReference>
<evidence type="ECO:0000259" key="1">
    <source>
        <dbReference type="PROSITE" id="PS50994"/>
    </source>
</evidence>
<dbReference type="InterPro" id="IPR012337">
    <property type="entry name" value="RNaseH-like_sf"/>
</dbReference>
<dbReference type="SUPFAM" id="SSF53098">
    <property type="entry name" value="Ribonuclease H-like"/>
    <property type="match status" value="1"/>
</dbReference>
<evidence type="ECO:0000313" key="4">
    <source>
        <dbReference type="Proteomes" id="UP000032160"/>
    </source>
</evidence>
<feature type="domain" description="HTH Mu-type" evidence="2">
    <location>
        <begin position="3"/>
        <end position="69"/>
    </location>
</feature>
<reference evidence="3 4" key="1">
    <citation type="journal article" date="2014" name="Front. Genet.">
        <title>Genome and metabolic network of "Candidatus Phaeomarinobacter ectocarpi" Ec32, a new candidate genus of Alphaproteobacteria frequently associated with brown algae.</title>
        <authorList>
            <person name="Dittami S.M."/>
            <person name="Barbeyron T."/>
            <person name="Boyen C."/>
            <person name="Cambefort J."/>
            <person name="Collet G."/>
            <person name="Delage L."/>
            <person name="Gobet A."/>
            <person name="Groisillier A."/>
            <person name="Leblanc C."/>
            <person name="Michel G."/>
            <person name="Scornet D."/>
            <person name="Siegel A."/>
            <person name="Tapia J.E."/>
            <person name="Tonon T."/>
        </authorList>
    </citation>
    <scope>NUCLEOTIDE SEQUENCE [LARGE SCALE GENOMIC DNA]</scope>
    <source>
        <strain evidence="3 4">Ec32</strain>
    </source>
</reference>
<dbReference type="InterPro" id="IPR015378">
    <property type="entry name" value="Transposase-like_Mu_C"/>
</dbReference>
<keyword evidence="4" id="KW-1185">Reference proteome</keyword>
<dbReference type="OrthoDB" id="5287589at2"/>
<dbReference type="InterPro" id="IPR003314">
    <property type="entry name" value="Mu-type_HTH"/>
</dbReference>
<dbReference type="SUPFAM" id="SSF46955">
    <property type="entry name" value="Putative DNA-binding domain"/>
    <property type="match status" value="1"/>
</dbReference>
<dbReference type="InterPro" id="IPR009004">
    <property type="entry name" value="Transposase_Mu_C"/>
</dbReference>
<dbReference type="RefSeq" id="WP_052534637.1">
    <property type="nucleotide sequence ID" value="NZ_HG966617.1"/>
</dbReference>
<protein>
    <submittedName>
        <fullName evidence="3">Transposase, putative</fullName>
    </submittedName>
</protein>
<dbReference type="SUPFAM" id="SSF50610">
    <property type="entry name" value="mu transposase, C-terminal domain"/>
    <property type="match status" value="1"/>
</dbReference>
<feature type="domain" description="Integrase catalytic" evidence="1">
    <location>
        <begin position="254"/>
        <end position="457"/>
    </location>
</feature>
<evidence type="ECO:0000313" key="3">
    <source>
        <dbReference type="EMBL" id="CDO60841.1"/>
    </source>
</evidence>
<dbReference type="PATRIC" id="fig|1458461.3.peg.2633"/>
<dbReference type="PROSITE" id="PS50994">
    <property type="entry name" value="INTEGRASE"/>
    <property type="match status" value="1"/>
</dbReference>
<dbReference type="EMBL" id="HG966617">
    <property type="protein sequence ID" value="CDO60841.1"/>
    <property type="molecule type" value="Genomic_DNA"/>
</dbReference>
<dbReference type="HOGENOM" id="CLU_023172_0_0_5"/>
<dbReference type="Gene3D" id="3.30.420.10">
    <property type="entry name" value="Ribonuclease H-like superfamily/Ribonuclease H"/>
    <property type="match status" value="1"/>
</dbReference>
<dbReference type="STRING" id="1458461.BN1012_Phect2628"/>
<accession>X5MP33</accession>
<dbReference type="InterPro" id="IPR001584">
    <property type="entry name" value="Integrase_cat-core"/>
</dbReference>
<dbReference type="InterPro" id="IPR036388">
    <property type="entry name" value="WH-like_DNA-bd_sf"/>
</dbReference>
<organism evidence="3 4">
    <name type="scientific">Candidatus Phaeomarinibacter ectocarpi</name>
    <dbReference type="NCBI Taxonomy" id="1458461"/>
    <lineage>
        <taxon>Bacteria</taxon>
        <taxon>Pseudomonadati</taxon>
        <taxon>Pseudomonadota</taxon>
        <taxon>Alphaproteobacteria</taxon>
        <taxon>Hyphomicrobiales</taxon>
        <taxon>Parvibaculaceae</taxon>
        <taxon>Candidatus Phaeomarinibacter</taxon>
    </lineage>
</organism>
<gene>
    <name evidence="3" type="ORF">BN1012_Phect2628</name>
</gene>
<dbReference type="Pfam" id="PF00665">
    <property type="entry name" value="rve"/>
    <property type="match status" value="1"/>
</dbReference>
<dbReference type="PANTHER" id="PTHR35004">
    <property type="entry name" value="TRANSPOSASE RV3428C-RELATED"/>
    <property type="match status" value="1"/>
</dbReference>